<evidence type="ECO:0000313" key="2">
    <source>
        <dbReference type="Proteomes" id="UP001626536"/>
    </source>
</evidence>
<proteinExistence type="predicted"/>
<protein>
    <submittedName>
        <fullName evidence="1">Uncharacterized protein</fullName>
    </submittedName>
</protein>
<reference evidence="1 2" key="1">
    <citation type="submission" date="2023-10" db="EMBL/GenBank/DDBJ databases">
        <title>Novel methanotroph of the genus Methylocapsa from a subarctic wetland.</title>
        <authorList>
            <person name="Belova S.E."/>
            <person name="Oshkin I.Y."/>
            <person name="Miroshnikov K."/>
            <person name="Dedysh S.N."/>
        </authorList>
    </citation>
    <scope>NUCLEOTIDE SEQUENCE [LARGE SCALE GENOMIC DNA]</scope>
    <source>
        <strain evidence="1 2">RX1</strain>
    </source>
</reference>
<organism evidence="1 2">
    <name type="scientific">Methylocapsa polymorpha</name>
    <dbReference type="NCBI Taxonomy" id="3080828"/>
    <lineage>
        <taxon>Bacteria</taxon>
        <taxon>Pseudomonadati</taxon>
        <taxon>Pseudomonadota</taxon>
        <taxon>Alphaproteobacteria</taxon>
        <taxon>Hyphomicrobiales</taxon>
        <taxon>Beijerinckiaceae</taxon>
        <taxon>Methylocapsa</taxon>
    </lineage>
</organism>
<sequence length="206" mass="22437">MTGFTFSAEQVKSAPPEVRRWIESEISKALGVSAAAPANPSKMEESALAICAADEIAELFKLISGNFFVMQVLFELGRETPVSHAEAPLHSFSLGEMLRHAQLADGNQLFECFDVINRALQKIRNDPNASVFAFDEASHVYIHETTYRSIRQVWGQLVLAHSLAGKSQPTDTGNAASFGLPPIRAEPYEPIMQPEHAFAGPKAGAI</sequence>
<dbReference type="Proteomes" id="UP001626536">
    <property type="component" value="Chromosome"/>
</dbReference>
<keyword evidence="2" id="KW-1185">Reference proteome</keyword>
<dbReference type="RefSeq" id="WP_407340274.1">
    <property type="nucleotide sequence ID" value="NZ_CP136862.1"/>
</dbReference>
<evidence type="ECO:0000313" key="1">
    <source>
        <dbReference type="EMBL" id="WOJ90689.1"/>
    </source>
</evidence>
<name>A0ABZ0HVU9_9HYPH</name>
<accession>A0ABZ0HVU9</accession>
<gene>
    <name evidence="1" type="ORF">RZS28_05195</name>
</gene>
<dbReference type="EMBL" id="CP136862">
    <property type="protein sequence ID" value="WOJ90689.1"/>
    <property type="molecule type" value="Genomic_DNA"/>
</dbReference>